<keyword evidence="2" id="KW-1185">Reference proteome</keyword>
<sequence length="161" mass="19272">MQKSMAQNLRMLLLCLCFLFLFKSWQVKAAVPKATEEYELGEEYEGKIAYHEKMRCFRFSLPESSHVTLSLKYYGKGCGGTIYDEFGNEVLRNEDLEFRRNFFTGWSSAILSRTLSSGTYYIKIWNEGRWKWQHCRFSFRIQAEKQVEILYIFCLYSFKKY</sequence>
<reference evidence="1" key="1">
    <citation type="submission" date="2019-04" db="EMBL/GenBank/DDBJ databases">
        <title>Microbes associate with the intestines of laboratory mice.</title>
        <authorList>
            <person name="Navarre W."/>
            <person name="Wong E."/>
            <person name="Huang K."/>
            <person name="Tropini C."/>
            <person name="Ng K."/>
            <person name="Yu B."/>
        </authorList>
    </citation>
    <scope>NUCLEOTIDE SEQUENCE</scope>
    <source>
        <strain evidence="1">NM01_1-7b</strain>
    </source>
</reference>
<proteinExistence type="predicted"/>
<evidence type="ECO:0000313" key="2">
    <source>
        <dbReference type="Proteomes" id="UP000304953"/>
    </source>
</evidence>
<gene>
    <name evidence="1" type="ORF">E5329_14335</name>
</gene>
<organism evidence="1 2">
    <name type="scientific">Petralouisia muris</name>
    <dbReference type="NCBI Taxonomy" id="3032872"/>
    <lineage>
        <taxon>Bacteria</taxon>
        <taxon>Bacillati</taxon>
        <taxon>Bacillota</taxon>
        <taxon>Clostridia</taxon>
        <taxon>Lachnospirales</taxon>
        <taxon>Lachnospiraceae</taxon>
        <taxon>Petralouisia</taxon>
    </lineage>
</organism>
<evidence type="ECO:0000313" key="1">
    <source>
        <dbReference type="EMBL" id="TGY95594.1"/>
    </source>
</evidence>
<comment type="caution">
    <text evidence="1">The sequence shown here is derived from an EMBL/GenBank/DDBJ whole genome shotgun (WGS) entry which is preliminary data.</text>
</comment>
<name>A0AC61RUQ2_9FIRM</name>
<accession>A0AC61RUQ2</accession>
<dbReference type="Proteomes" id="UP000304953">
    <property type="component" value="Unassembled WGS sequence"/>
</dbReference>
<dbReference type="EMBL" id="SRYA01000027">
    <property type="protein sequence ID" value="TGY95594.1"/>
    <property type="molecule type" value="Genomic_DNA"/>
</dbReference>
<protein>
    <submittedName>
        <fullName evidence="1">Uncharacterized protein</fullName>
    </submittedName>
</protein>